<dbReference type="InterPro" id="IPR036380">
    <property type="entry name" value="Isochorismatase-like_sf"/>
</dbReference>
<dbReference type="PANTHER" id="PTHR43540">
    <property type="entry name" value="PEROXYUREIDOACRYLATE/UREIDOACRYLATE AMIDOHYDROLASE-RELATED"/>
    <property type="match status" value="1"/>
</dbReference>
<proteinExistence type="predicted"/>
<name>A0ABP8VRN9_9MICO</name>
<dbReference type="RefSeq" id="WP_345374306.1">
    <property type="nucleotide sequence ID" value="NZ_BAABLM010000002.1"/>
</dbReference>
<evidence type="ECO:0000259" key="2">
    <source>
        <dbReference type="Pfam" id="PF00857"/>
    </source>
</evidence>
<protein>
    <submittedName>
        <fullName evidence="3">Isochorismatase family protein</fullName>
    </submittedName>
</protein>
<evidence type="ECO:0000313" key="3">
    <source>
        <dbReference type="EMBL" id="GAA4670084.1"/>
    </source>
</evidence>
<keyword evidence="4" id="KW-1185">Reference proteome</keyword>
<evidence type="ECO:0000256" key="1">
    <source>
        <dbReference type="ARBA" id="ARBA00022801"/>
    </source>
</evidence>
<evidence type="ECO:0000313" key="4">
    <source>
        <dbReference type="Proteomes" id="UP001501295"/>
    </source>
</evidence>
<dbReference type="SUPFAM" id="SSF52499">
    <property type="entry name" value="Isochorismatase-like hydrolases"/>
    <property type="match status" value="1"/>
</dbReference>
<dbReference type="Gene3D" id="3.40.50.850">
    <property type="entry name" value="Isochorismatase-like"/>
    <property type="match status" value="1"/>
</dbReference>
<keyword evidence="1" id="KW-0378">Hydrolase</keyword>
<reference evidence="4" key="1">
    <citation type="journal article" date="2019" name="Int. J. Syst. Evol. Microbiol.">
        <title>The Global Catalogue of Microorganisms (GCM) 10K type strain sequencing project: providing services to taxonomists for standard genome sequencing and annotation.</title>
        <authorList>
            <consortium name="The Broad Institute Genomics Platform"/>
            <consortium name="The Broad Institute Genome Sequencing Center for Infectious Disease"/>
            <person name="Wu L."/>
            <person name="Ma J."/>
        </authorList>
    </citation>
    <scope>NUCLEOTIDE SEQUENCE [LARGE SCALE GENOMIC DNA]</scope>
    <source>
        <strain evidence="4">JCM 18956</strain>
    </source>
</reference>
<accession>A0ABP8VRN9</accession>
<dbReference type="InterPro" id="IPR000868">
    <property type="entry name" value="Isochorismatase-like_dom"/>
</dbReference>
<comment type="caution">
    <text evidence="3">The sequence shown here is derived from an EMBL/GenBank/DDBJ whole genome shotgun (WGS) entry which is preliminary data.</text>
</comment>
<organism evidence="3 4">
    <name type="scientific">Frondihabitans cladoniiphilus</name>
    <dbReference type="NCBI Taxonomy" id="715785"/>
    <lineage>
        <taxon>Bacteria</taxon>
        <taxon>Bacillati</taxon>
        <taxon>Actinomycetota</taxon>
        <taxon>Actinomycetes</taxon>
        <taxon>Micrococcales</taxon>
        <taxon>Microbacteriaceae</taxon>
        <taxon>Frondihabitans</taxon>
    </lineage>
</organism>
<feature type="domain" description="Isochorismatase-like" evidence="2">
    <location>
        <begin position="10"/>
        <end position="176"/>
    </location>
</feature>
<dbReference type="EMBL" id="BAABLM010000002">
    <property type="protein sequence ID" value="GAA4670084.1"/>
    <property type="molecule type" value="Genomic_DNA"/>
</dbReference>
<gene>
    <name evidence="3" type="ORF">GCM10025780_11790</name>
</gene>
<dbReference type="Proteomes" id="UP001501295">
    <property type="component" value="Unassembled WGS sequence"/>
</dbReference>
<dbReference type="CDD" id="cd00431">
    <property type="entry name" value="cysteine_hydrolases"/>
    <property type="match status" value="1"/>
</dbReference>
<dbReference type="InterPro" id="IPR050272">
    <property type="entry name" value="Isochorismatase-like_hydrls"/>
</dbReference>
<dbReference type="Pfam" id="PF00857">
    <property type="entry name" value="Isochorismatase"/>
    <property type="match status" value="1"/>
</dbReference>
<sequence>MTNPSGADPWLVLIDMQRVFGEPGSEWFTPDYETASAGCTRLRPAFGSRVALTRFVAPSHPVGAWIPYYEDWPFALDPRLEGQYDLMPEFPIHDATVVTRTTFGKWDAESAAALGGPSSIVLAGVSTDCCVLSTALAAADAGVQVRVVADACAGVSEADHRRALDVMALYAPLITLTTVDEVLASL</sequence>